<accession>A0A4P9UX43</accession>
<feature type="binding site" evidence="12">
    <location>
        <begin position="518"/>
        <end position="519"/>
    </location>
    <ligand>
        <name>NADP(+)</name>
        <dbReference type="ChEBI" id="CHEBI:58349"/>
    </ligand>
</feature>
<dbReference type="Proteomes" id="UP000305881">
    <property type="component" value="Chromosome"/>
</dbReference>
<evidence type="ECO:0000256" key="1">
    <source>
        <dbReference type="ARBA" id="ARBA00022448"/>
    </source>
</evidence>
<name>A0A4P9UX43_METBY</name>
<dbReference type="InterPro" id="IPR001094">
    <property type="entry name" value="Flavdoxin-like"/>
</dbReference>
<dbReference type="PRINTS" id="PR00369">
    <property type="entry name" value="FLAVODOXIN"/>
</dbReference>
<evidence type="ECO:0000256" key="4">
    <source>
        <dbReference type="ARBA" id="ARBA00022643"/>
    </source>
</evidence>
<dbReference type="SUPFAM" id="SSF52218">
    <property type="entry name" value="Flavoproteins"/>
    <property type="match status" value="1"/>
</dbReference>
<keyword evidence="5 11" id="KW-0274">FAD</keyword>
<evidence type="ECO:0000256" key="11">
    <source>
        <dbReference type="PIRNR" id="PIRNR000207"/>
    </source>
</evidence>
<evidence type="ECO:0000259" key="14">
    <source>
        <dbReference type="PROSITE" id="PS51384"/>
    </source>
</evidence>
<dbReference type="InterPro" id="IPR001433">
    <property type="entry name" value="OxRdtase_FAD/NAD-bd"/>
</dbReference>
<feature type="binding site" evidence="12">
    <location>
        <begin position="418"/>
        <end position="421"/>
    </location>
    <ligand>
        <name>FAD</name>
        <dbReference type="ChEBI" id="CHEBI:57692"/>
    </ligand>
</feature>
<feature type="binding site" evidence="12">
    <location>
        <position position="318"/>
    </location>
    <ligand>
        <name>FAD</name>
        <dbReference type="ChEBI" id="CHEBI:57692"/>
    </ligand>
</feature>
<keyword evidence="9 11" id="KW-0198">Cysteine biosynthesis</keyword>
<proteinExistence type="predicted"/>
<keyword evidence="8 11" id="KW-0560">Oxidoreductase</keyword>
<evidence type="ECO:0000256" key="10">
    <source>
        <dbReference type="ARBA" id="ARBA00052219"/>
    </source>
</evidence>
<keyword evidence="1 11" id="KW-0813">Transport</keyword>
<comment type="catalytic activity">
    <reaction evidence="10 11">
        <text>hydrogen sulfide + 3 NADP(+) + 3 H2O = sulfite + 3 NADPH + 4 H(+)</text>
        <dbReference type="Rhea" id="RHEA:13801"/>
        <dbReference type="ChEBI" id="CHEBI:15377"/>
        <dbReference type="ChEBI" id="CHEBI:15378"/>
        <dbReference type="ChEBI" id="CHEBI:17359"/>
        <dbReference type="ChEBI" id="CHEBI:29919"/>
        <dbReference type="ChEBI" id="CHEBI:57783"/>
        <dbReference type="ChEBI" id="CHEBI:58349"/>
        <dbReference type="EC" id="1.8.1.2"/>
    </reaction>
</comment>
<evidence type="ECO:0000256" key="6">
    <source>
        <dbReference type="ARBA" id="ARBA00022857"/>
    </source>
</evidence>
<dbReference type="InterPro" id="IPR017938">
    <property type="entry name" value="Riboflavin_synthase-like_b-brl"/>
</dbReference>
<evidence type="ECO:0000256" key="8">
    <source>
        <dbReference type="ARBA" id="ARBA00023002"/>
    </source>
</evidence>
<dbReference type="OrthoDB" id="9816402at2"/>
<dbReference type="InterPro" id="IPR029039">
    <property type="entry name" value="Flavoprotein-like_sf"/>
</dbReference>
<dbReference type="InterPro" id="IPR023173">
    <property type="entry name" value="NADPH_Cyt_P450_Rdtase_alpha"/>
</dbReference>
<dbReference type="GO" id="GO:0019344">
    <property type="term" value="P:cysteine biosynthetic process"/>
    <property type="evidence" value="ECO:0007669"/>
    <property type="project" value="UniProtKB-KW"/>
</dbReference>
<dbReference type="InterPro" id="IPR039261">
    <property type="entry name" value="FNR_nucleotide-bd"/>
</dbReference>
<dbReference type="KEGG" id="mbur:EQU24_20730"/>
<evidence type="ECO:0000256" key="2">
    <source>
        <dbReference type="ARBA" id="ARBA00022605"/>
    </source>
</evidence>
<feature type="binding site" evidence="12">
    <location>
        <begin position="385"/>
        <end position="388"/>
    </location>
    <ligand>
        <name>FAD</name>
        <dbReference type="ChEBI" id="CHEBI:57692"/>
    </ligand>
</feature>
<dbReference type="Gene3D" id="3.40.50.360">
    <property type="match status" value="1"/>
</dbReference>
<dbReference type="GO" id="GO:0005829">
    <property type="term" value="C:cytosol"/>
    <property type="evidence" value="ECO:0007669"/>
    <property type="project" value="TreeGrafter"/>
</dbReference>
<evidence type="ECO:0000256" key="7">
    <source>
        <dbReference type="ARBA" id="ARBA00022982"/>
    </source>
</evidence>
<dbReference type="PROSITE" id="PS50902">
    <property type="entry name" value="FLAVODOXIN_LIKE"/>
    <property type="match status" value="1"/>
</dbReference>
<feature type="domain" description="FAD-binding FR-type" evidence="14">
    <location>
        <begin position="230"/>
        <end position="447"/>
    </location>
</feature>
<dbReference type="InterPro" id="IPR017927">
    <property type="entry name" value="FAD-bd_FR_type"/>
</dbReference>
<feature type="binding site" evidence="12">
    <location>
        <position position="598"/>
    </location>
    <ligand>
        <name>FAD</name>
        <dbReference type="ChEBI" id="CHEBI:57692"/>
    </ligand>
</feature>
<sequence>MRNTFPEQTQTPLDEERYRLFRQFSSLLTSEQKAWVAGYLTAQLSSAVSTTAHEATADEITILVGSQTGNCEELAEQVHDLAAERGLRTVIKDMGDYKAPQLKTEKYLLVIVSTYGEGDPPDNARDLYDFLFSKRAPSLKHTQFAVLALGDTSYEFFCKTGADFDQRLEELGATRLFERADCDVDYETAAEDWMTSVLNVLSQRTLSVSEETGLTPATANTAAISPYSRKNPFPAVLLDDIVLNGRGSNKETHHYELSLEGSGLSYEPGDALGIYPSNAPELVEELLEILHFNGDDAVSSDGKDRSLYEALLCDYEITTLTRPILQKYAALNGNPKLEGLFDEAHKQDLADYLYGREIIDLITDFPCDDLNPQDFIDSLRKLPPRLYSIASSLKQHPDEVHLTVATVRYQSHGRRRHGVCSTFLADRIGSETTIPVYVDHNKNFKLPSDPSAPIVMIGPGTGIAPFRAFVEEREAVGANGKNWLFFGDQHFMTDFLYQSEWLRYLKSGLLTRMNVAFSRDQAEKVYVQQRMQEYSRDLYAWLQEGAYLYVCGDEKHMARDVHETLLGLVEREGGMNRDAAEHYVKTLQKEKRYQRDIY</sequence>
<feature type="binding site" evidence="12">
    <location>
        <begin position="403"/>
        <end position="405"/>
    </location>
    <ligand>
        <name>FAD</name>
        <dbReference type="ChEBI" id="CHEBI:57692"/>
    </ligand>
</feature>
<dbReference type="FunFam" id="3.40.50.80:FF:000001">
    <property type="entry name" value="NADPH--cytochrome P450 reductase 1"/>
    <property type="match status" value="1"/>
</dbReference>
<dbReference type="SUPFAM" id="SSF52343">
    <property type="entry name" value="Ferredoxin reductase-like, C-terminal NADP-linked domain"/>
    <property type="match status" value="1"/>
</dbReference>
<keyword evidence="2 11" id="KW-0028">Amino-acid biosynthesis</keyword>
<feature type="binding site" evidence="12">
    <location>
        <begin position="113"/>
        <end position="116"/>
    </location>
    <ligand>
        <name>FMN</name>
        <dbReference type="ChEBI" id="CHEBI:58210"/>
    </ligand>
</feature>
<dbReference type="InterPro" id="IPR001709">
    <property type="entry name" value="Flavoprot_Pyr_Nucl_cyt_Rdtase"/>
</dbReference>
<evidence type="ECO:0000256" key="12">
    <source>
        <dbReference type="PIRSR" id="PIRSR000207-1"/>
    </source>
</evidence>
<organism evidence="15 16">
    <name type="scientific">Methylotuvimicrobium buryatense</name>
    <name type="common">Methylomicrobium buryatense</name>
    <dbReference type="NCBI Taxonomy" id="95641"/>
    <lineage>
        <taxon>Bacteria</taxon>
        <taxon>Pseudomonadati</taxon>
        <taxon>Pseudomonadota</taxon>
        <taxon>Gammaproteobacteria</taxon>
        <taxon>Methylococcales</taxon>
        <taxon>Methylococcaceae</taxon>
        <taxon>Methylotuvimicrobium</taxon>
    </lineage>
</organism>
<comment type="subunit">
    <text evidence="11">Alpha(8)-beta(8). The alpha component is a flavoprotein, the beta component is a hemoprotein.</text>
</comment>
<dbReference type="GO" id="GO:0004783">
    <property type="term" value="F:sulfite reductase (NADPH) activity"/>
    <property type="evidence" value="ECO:0007669"/>
    <property type="project" value="UniProtKB-EC"/>
</dbReference>
<reference evidence="16" key="1">
    <citation type="journal article" date="2019" name="J. Bacteriol.">
        <title>A Mutagenic Screen Identifies a TonB-Dependent Receptor Required for the Lanthanide Metal Switch in the Type I Methanotroph 'Methylotuvimicrobium buryatense' 5GB1C.</title>
        <authorList>
            <person name="Groom J.D."/>
            <person name="Ford S.M."/>
            <person name="Pesesky M.W."/>
            <person name="Lidstrom M.E."/>
        </authorList>
    </citation>
    <scope>NUCLEOTIDE SEQUENCE [LARGE SCALE GENOMIC DNA]</scope>
    <source>
        <strain evidence="16">5GB1C</strain>
    </source>
</reference>
<keyword evidence="7 11" id="KW-0249">Electron transport</keyword>
<dbReference type="InterPro" id="IPR008254">
    <property type="entry name" value="Flavodoxin/NO_synth"/>
</dbReference>
<dbReference type="EMBL" id="CP035467">
    <property type="protein sequence ID" value="QCW84386.1"/>
    <property type="molecule type" value="Genomic_DNA"/>
</dbReference>
<evidence type="ECO:0000313" key="15">
    <source>
        <dbReference type="EMBL" id="QCW84386.1"/>
    </source>
</evidence>
<dbReference type="Pfam" id="PF00258">
    <property type="entry name" value="Flavodoxin_1"/>
    <property type="match status" value="1"/>
</dbReference>
<keyword evidence="4 11" id="KW-0288">FMN</keyword>
<comment type="pathway">
    <text evidence="11">Sulfur metabolism; hydrogen sulfide biosynthesis; hydrogen sulfide from sulfite (NADPH route): step 1/1.</text>
</comment>
<dbReference type="Gene3D" id="2.40.30.10">
    <property type="entry name" value="Translation factors"/>
    <property type="match status" value="1"/>
</dbReference>
<dbReference type="Pfam" id="PF00667">
    <property type="entry name" value="FAD_binding_1"/>
    <property type="match status" value="1"/>
</dbReference>
<dbReference type="PANTHER" id="PTHR19384">
    <property type="entry name" value="NITRIC OXIDE SYNTHASE-RELATED"/>
    <property type="match status" value="1"/>
</dbReference>
<dbReference type="UniPathway" id="UPA00140">
    <property type="reaction ID" value="UER00207"/>
</dbReference>
<feature type="binding site" evidence="12">
    <location>
        <position position="409"/>
    </location>
    <ligand>
        <name>FAD</name>
        <dbReference type="ChEBI" id="CHEBI:57692"/>
    </ligand>
</feature>
<gene>
    <name evidence="15" type="ORF">EQU24_20730</name>
</gene>
<dbReference type="PIRSF" id="PIRSF000207">
    <property type="entry name" value="SiR-FP_CysJ"/>
    <property type="match status" value="1"/>
</dbReference>
<dbReference type="NCBIfam" id="TIGR01931">
    <property type="entry name" value="cysJ"/>
    <property type="match status" value="1"/>
</dbReference>
<dbReference type="STRING" id="675511.GCA_000341735_03280"/>
<dbReference type="PROSITE" id="PS51384">
    <property type="entry name" value="FAD_FR"/>
    <property type="match status" value="1"/>
</dbReference>
<dbReference type="GO" id="GO:0050660">
    <property type="term" value="F:flavin adenine dinucleotide binding"/>
    <property type="evidence" value="ECO:0007669"/>
    <property type="project" value="InterPro"/>
</dbReference>
<dbReference type="CDD" id="cd06199">
    <property type="entry name" value="SiR"/>
    <property type="match status" value="1"/>
</dbReference>
<dbReference type="Gene3D" id="1.20.990.10">
    <property type="entry name" value="NADPH-cytochrome p450 Reductase, Chain A, domain 3"/>
    <property type="match status" value="1"/>
</dbReference>
<comment type="function">
    <text evidence="11">Component of the sulfite reductase complex that catalyzes the 6-electron reduction of sulfite to sulfide. This is one of several activities required for the biosynthesis of L-cysteine from sulfate. The flavoprotein component catalyzes the electron flow from NADPH -&gt; FAD -&gt; FMN to the hemoprotein component.</text>
</comment>
<dbReference type="InterPro" id="IPR003097">
    <property type="entry name" value="CysJ-like_FAD-binding"/>
</dbReference>
<dbReference type="InterPro" id="IPR010199">
    <property type="entry name" value="CysJ"/>
</dbReference>
<dbReference type="RefSeq" id="WP_017841725.1">
    <property type="nucleotide sequence ID" value="NZ_CP035467.1"/>
</dbReference>
<evidence type="ECO:0000256" key="5">
    <source>
        <dbReference type="ARBA" id="ARBA00022827"/>
    </source>
</evidence>
<dbReference type="EC" id="1.8.1.2" evidence="11"/>
<evidence type="ECO:0000256" key="3">
    <source>
        <dbReference type="ARBA" id="ARBA00022630"/>
    </source>
</evidence>
<comment type="cofactor">
    <cofactor evidence="11 12">
        <name>FAD</name>
        <dbReference type="ChEBI" id="CHEBI:57692"/>
    </cofactor>
    <text evidence="11 12">Binds 1 FAD per subunit.</text>
</comment>
<dbReference type="PANTHER" id="PTHR19384:SF128">
    <property type="entry name" value="NADPH OXIDOREDUCTASE A"/>
    <property type="match status" value="1"/>
</dbReference>
<dbReference type="SUPFAM" id="SSF63380">
    <property type="entry name" value="Riboflavin synthase domain-like"/>
    <property type="match status" value="1"/>
</dbReference>
<dbReference type="Pfam" id="PF00175">
    <property type="entry name" value="NAD_binding_1"/>
    <property type="match status" value="1"/>
</dbReference>
<keyword evidence="6 11" id="KW-0521">NADP</keyword>
<feature type="binding site" evidence="12">
    <location>
        <begin position="149"/>
        <end position="158"/>
    </location>
    <ligand>
        <name>FMN</name>
        <dbReference type="ChEBI" id="CHEBI:58210"/>
    </ligand>
</feature>
<feature type="domain" description="Flavodoxin-like" evidence="13">
    <location>
        <begin position="60"/>
        <end position="198"/>
    </location>
</feature>
<keyword evidence="3 11" id="KW-0285">Flavoprotein</keyword>
<feature type="binding site" evidence="12">
    <location>
        <begin position="524"/>
        <end position="528"/>
    </location>
    <ligand>
        <name>NADP(+)</name>
        <dbReference type="ChEBI" id="CHEBI:58349"/>
    </ligand>
</feature>
<dbReference type="PRINTS" id="PR00371">
    <property type="entry name" value="FPNCR"/>
</dbReference>
<evidence type="ECO:0000259" key="13">
    <source>
        <dbReference type="PROSITE" id="PS50902"/>
    </source>
</evidence>
<evidence type="ECO:0000256" key="9">
    <source>
        <dbReference type="ARBA" id="ARBA00023192"/>
    </source>
</evidence>
<evidence type="ECO:0000313" key="16">
    <source>
        <dbReference type="Proteomes" id="UP000305881"/>
    </source>
</evidence>
<dbReference type="Gene3D" id="3.40.50.80">
    <property type="entry name" value="Nucleotide-binding domain of ferredoxin-NADP reductase (FNR) module"/>
    <property type="match status" value="1"/>
</dbReference>
<keyword evidence="16" id="KW-1185">Reference proteome</keyword>
<dbReference type="GO" id="GO:0070814">
    <property type="term" value="P:hydrogen sulfide biosynthetic process"/>
    <property type="evidence" value="ECO:0007669"/>
    <property type="project" value="UniProtKB-UniPathway"/>
</dbReference>
<feature type="binding site" evidence="12">
    <location>
        <position position="560"/>
    </location>
    <ligand>
        <name>NADP(+)</name>
        <dbReference type="ChEBI" id="CHEBI:58349"/>
    </ligand>
</feature>
<dbReference type="GO" id="GO:0010181">
    <property type="term" value="F:FMN binding"/>
    <property type="evidence" value="ECO:0007669"/>
    <property type="project" value="InterPro"/>
</dbReference>
<protein>
    <recommendedName>
        <fullName evidence="11">Sulfite reductase [NADPH] flavoprotein alpha-component</fullName>
        <shortName evidence="11">SiR-FP</shortName>
        <ecNumber evidence="11">1.8.1.2</ecNumber>
    </recommendedName>
</protein>
<comment type="cofactor">
    <cofactor evidence="11 12">
        <name>FMN</name>
        <dbReference type="ChEBI" id="CHEBI:58210"/>
    </cofactor>
    <text evidence="11 12">Binds 1 FMN per subunit.</text>
</comment>
<dbReference type="AlphaFoldDB" id="A0A4P9UX43"/>